<comment type="caution">
    <text evidence="1">The sequence shown here is derived from an EMBL/GenBank/DDBJ whole genome shotgun (WGS) entry which is preliminary data.</text>
</comment>
<dbReference type="AlphaFoldDB" id="A0A1X1TLI8"/>
<dbReference type="Proteomes" id="UP000193564">
    <property type="component" value="Unassembled WGS sequence"/>
</dbReference>
<accession>A0A1X1TLI8</accession>
<evidence type="ECO:0000313" key="1">
    <source>
        <dbReference type="EMBL" id="ORV45461.1"/>
    </source>
</evidence>
<gene>
    <name evidence="1" type="ORF">AWC01_01530</name>
</gene>
<sequence length="131" mass="14436">MKLAGRRLGATLHDDAEGLGRAVVPDRDLEYYLELCAVWNWCAVRSGVSGVPNPPSWWVCGACSAIVRCACREDDQRAQVAAQADLIVAELPESESHDARTVTTMAERVQDALRGRIFEVYTDRSGETRSI</sequence>
<name>A0A1X1TLI8_9MYCO</name>
<keyword evidence="2" id="KW-1185">Reference proteome</keyword>
<reference evidence="1 2" key="1">
    <citation type="submission" date="2016-01" db="EMBL/GenBank/DDBJ databases">
        <title>The new phylogeny of the genus Mycobacterium.</title>
        <authorList>
            <person name="Tarcisio F."/>
            <person name="Conor M."/>
            <person name="Antonella G."/>
            <person name="Elisabetta G."/>
            <person name="Giulia F.S."/>
            <person name="Sara T."/>
            <person name="Anna F."/>
            <person name="Clotilde B."/>
            <person name="Roberto B."/>
            <person name="Veronica D.S."/>
            <person name="Fabio R."/>
            <person name="Monica P."/>
            <person name="Olivier J."/>
            <person name="Enrico T."/>
            <person name="Nicola S."/>
        </authorList>
    </citation>
    <scope>NUCLEOTIDE SEQUENCE [LARGE SCALE GENOMIC DNA]</scope>
    <source>
        <strain evidence="1 2">DSM 44339</strain>
    </source>
</reference>
<protein>
    <submittedName>
        <fullName evidence="1">Uncharacterized protein</fullName>
    </submittedName>
</protein>
<proteinExistence type="predicted"/>
<organism evidence="1 2">
    <name type="scientific">Mycolicibacterium doricum</name>
    <dbReference type="NCBI Taxonomy" id="126673"/>
    <lineage>
        <taxon>Bacteria</taxon>
        <taxon>Bacillati</taxon>
        <taxon>Actinomycetota</taxon>
        <taxon>Actinomycetes</taxon>
        <taxon>Mycobacteriales</taxon>
        <taxon>Mycobacteriaceae</taxon>
        <taxon>Mycolicibacterium</taxon>
    </lineage>
</organism>
<evidence type="ECO:0000313" key="2">
    <source>
        <dbReference type="Proteomes" id="UP000193564"/>
    </source>
</evidence>
<dbReference type="EMBL" id="LQOS01000007">
    <property type="protein sequence ID" value="ORV45461.1"/>
    <property type="molecule type" value="Genomic_DNA"/>
</dbReference>